<reference evidence="1 2" key="1">
    <citation type="submission" date="2017-04" db="EMBL/GenBank/DDBJ databases">
        <title>The Characteristic of a Fine Plant Growth-Promoting Rhizobacteria Bacillus mycoides Gnyt1 and its Whole Genome Sequencing Analysis.</title>
        <authorList>
            <person name="Li J.H."/>
            <person name="Yao T."/>
        </authorList>
    </citation>
    <scope>NUCLEOTIDE SEQUENCE [LARGE SCALE GENOMIC DNA]</scope>
    <source>
        <strain evidence="1 2">Gnyt1</strain>
    </source>
</reference>
<organism evidence="1 2">
    <name type="scientific">Bacillus mycoides</name>
    <dbReference type="NCBI Taxonomy" id="1405"/>
    <lineage>
        <taxon>Bacteria</taxon>
        <taxon>Bacillati</taxon>
        <taxon>Bacillota</taxon>
        <taxon>Bacilli</taxon>
        <taxon>Bacillales</taxon>
        <taxon>Bacillaceae</taxon>
        <taxon>Bacillus</taxon>
        <taxon>Bacillus cereus group</taxon>
    </lineage>
</organism>
<dbReference type="Proteomes" id="UP000192932">
    <property type="component" value="Chromosome"/>
</dbReference>
<accession>A0A1W6AB38</accession>
<evidence type="ECO:0000313" key="1">
    <source>
        <dbReference type="EMBL" id="ARJ23058.1"/>
    </source>
</evidence>
<name>A0A1W6AB38_BACMY</name>
<protein>
    <submittedName>
        <fullName evidence="1">Uncharacterized protein</fullName>
    </submittedName>
</protein>
<sequence>MHEIISAIFKIYRSFLRIYQRFSKYIGDSTTNIDLPTNNDSKKGMQHYAAYLFPSPKYTYNC</sequence>
<proteinExistence type="predicted"/>
<dbReference type="AlphaFoldDB" id="A0A1W6AB38"/>
<gene>
    <name evidence="1" type="ORF">B7492_18585</name>
</gene>
<evidence type="ECO:0000313" key="2">
    <source>
        <dbReference type="Proteomes" id="UP000192932"/>
    </source>
</evidence>
<dbReference type="EMBL" id="CP020743">
    <property type="protein sequence ID" value="ARJ23058.1"/>
    <property type="molecule type" value="Genomic_DNA"/>
</dbReference>